<feature type="transmembrane region" description="Helical" evidence="1">
    <location>
        <begin position="120"/>
        <end position="137"/>
    </location>
</feature>
<reference evidence="2" key="1">
    <citation type="submission" date="2021-03" db="EMBL/GenBank/DDBJ databases">
        <authorList>
            <person name="Wang G."/>
        </authorList>
    </citation>
    <scope>NUCLEOTIDE SEQUENCE</scope>
    <source>
        <strain evidence="2">KCTC 12899</strain>
    </source>
</reference>
<dbReference type="AlphaFoldDB" id="A0A8J7QF15"/>
<keyword evidence="1" id="KW-0812">Transmembrane</keyword>
<feature type="transmembrane region" description="Helical" evidence="1">
    <location>
        <begin position="91"/>
        <end position="113"/>
    </location>
</feature>
<accession>A0A8J7QF15</accession>
<keyword evidence="1" id="KW-0472">Membrane</keyword>
<keyword evidence="1" id="KW-1133">Transmembrane helix</keyword>
<feature type="transmembrane region" description="Helical" evidence="1">
    <location>
        <begin position="209"/>
        <end position="228"/>
    </location>
</feature>
<evidence type="ECO:0000256" key="1">
    <source>
        <dbReference type="SAM" id="Phobius"/>
    </source>
</evidence>
<evidence type="ECO:0000313" key="2">
    <source>
        <dbReference type="EMBL" id="MBO1317185.1"/>
    </source>
</evidence>
<comment type="caution">
    <text evidence="2">The sequence shown here is derived from an EMBL/GenBank/DDBJ whole genome shotgun (WGS) entry which is preliminary data.</text>
</comment>
<feature type="transmembrane region" description="Helical" evidence="1">
    <location>
        <begin position="59"/>
        <end position="79"/>
    </location>
</feature>
<sequence length="239" mass="26259">MTATRFRLPHLTQSHTVPLWITAVIGWVPALIMIATMRLDEGRLTLLTVDMGPYSMNRLLGGLIAVANPLLLLAPIAWFVSAPGRFRTARILPLLFPLALFGPTLIGGVWIGGTFSTRQLVVLTFLAVALPAFTLWLEHLAALFGKTTALLGYGILWGFSSFLNYLDQYVLAYLEGRLDWAHHLIWFVPPIGGLADLCGGYLIEAPFDLRYLAIILVQSAILGTCTLWRARAAAKTETA</sequence>
<keyword evidence="3" id="KW-1185">Reference proteome</keyword>
<dbReference type="Proteomes" id="UP000664417">
    <property type="component" value="Unassembled WGS sequence"/>
</dbReference>
<dbReference type="EMBL" id="JAFREP010000001">
    <property type="protein sequence ID" value="MBO1317185.1"/>
    <property type="molecule type" value="Genomic_DNA"/>
</dbReference>
<organism evidence="2 3">
    <name type="scientific">Acanthopleuribacter pedis</name>
    <dbReference type="NCBI Taxonomy" id="442870"/>
    <lineage>
        <taxon>Bacteria</taxon>
        <taxon>Pseudomonadati</taxon>
        <taxon>Acidobacteriota</taxon>
        <taxon>Holophagae</taxon>
        <taxon>Acanthopleuribacterales</taxon>
        <taxon>Acanthopleuribacteraceae</taxon>
        <taxon>Acanthopleuribacter</taxon>
    </lineage>
</organism>
<name>A0A8J7QF15_9BACT</name>
<feature type="transmembrane region" description="Helical" evidence="1">
    <location>
        <begin position="143"/>
        <end position="163"/>
    </location>
</feature>
<feature type="transmembrane region" description="Helical" evidence="1">
    <location>
        <begin position="184"/>
        <end position="203"/>
    </location>
</feature>
<protein>
    <submittedName>
        <fullName evidence="2">Uncharacterized protein</fullName>
    </submittedName>
</protein>
<dbReference type="RefSeq" id="WP_207856417.1">
    <property type="nucleotide sequence ID" value="NZ_JAFREP010000001.1"/>
</dbReference>
<proteinExistence type="predicted"/>
<gene>
    <name evidence="2" type="ORF">J3U88_01850</name>
</gene>
<feature type="transmembrane region" description="Helical" evidence="1">
    <location>
        <begin position="20"/>
        <end position="39"/>
    </location>
</feature>
<evidence type="ECO:0000313" key="3">
    <source>
        <dbReference type="Proteomes" id="UP000664417"/>
    </source>
</evidence>